<dbReference type="EC" id="3.1.26.5" evidence="7 8"/>
<dbReference type="GO" id="GO:0030677">
    <property type="term" value="C:ribonuclease P complex"/>
    <property type="evidence" value="ECO:0007669"/>
    <property type="project" value="TreeGrafter"/>
</dbReference>
<evidence type="ECO:0000256" key="6">
    <source>
        <dbReference type="ARBA" id="ARBA00022884"/>
    </source>
</evidence>
<keyword evidence="6 7" id="KW-0694">RNA-binding</keyword>
<organism evidence="9 10">
    <name type="scientific">Tenacibaculum adriaticum</name>
    <dbReference type="NCBI Taxonomy" id="413713"/>
    <lineage>
        <taxon>Bacteria</taxon>
        <taxon>Pseudomonadati</taxon>
        <taxon>Bacteroidota</taxon>
        <taxon>Flavobacteriia</taxon>
        <taxon>Flavobacteriales</taxon>
        <taxon>Flavobacteriaceae</taxon>
        <taxon>Tenacibaculum</taxon>
    </lineage>
</organism>
<name>A0A5S5DXY9_9FLAO</name>
<evidence type="ECO:0000313" key="9">
    <source>
        <dbReference type="EMBL" id="TYP99906.1"/>
    </source>
</evidence>
<evidence type="ECO:0000256" key="5">
    <source>
        <dbReference type="ARBA" id="ARBA00022801"/>
    </source>
</evidence>
<dbReference type="PANTHER" id="PTHR33992:SF1">
    <property type="entry name" value="RIBONUCLEASE P PROTEIN COMPONENT"/>
    <property type="match status" value="1"/>
</dbReference>
<evidence type="ECO:0000256" key="3">
    <source>
        <dbReference type="ARBA" id="ARBA00022722"/>
    </source>
</evidence>
<dbReference type="GO" id="GO:0001682">
    <property type="term" value="P:tRNA 5'-leader removal"/>
    <property type="evidence" value="ECO:0007669"/>
    <property type="project" value="UniProtKB-UniRule"/>
</dbReference>
<accession>A0A5S5DXY9</accession>
<dbReference type="GO" id="GO:0000049">
    <property type="term" value="F:tRNA binding"/>
    <property type="evidence" value="ECO:0007669"/>
    <property type="project" value="UniProtKB-UniRule"/>
</dbReference>
<comment type="function">
    <text evidence="1 7">RNaseP catalyzes the removal of the 5'-leader sequence from pre-tRNA to produce the mature 5'-terminus. It can also cleave other RNA substrates such as 4.5S RNA. The protein component plays an auxiliary but essential role in vivo by binding to the 5'-leader sequence and broadening the substrate specificity of the ribozyme.</text>
</comment>
<gene>
    <name evidence="7" type="primary">rnpA</name>
    <name evidence="9" type="ORF">C7447_101513</name>
</gene>
<evidence type="ECO:0000256" key="4">
    <source>
        <dbReference type="ARBA" id="ARBA00022759"/>
    </source>
</evidence>
<reference evidence="9 10" key="1">
    <citation type="submission" date="2019-07" db="EMBL/GenBank/DDBJ databases">
        <title>Genomic Encyclopedia of Type Strains, Phase IV (KMG-IV): sequencing the most valuable type-strain genomes for metagenomic binning, comparative biology and taxonomic classification.</title>
        <authorList>
            <person name="Goeker M."/>
        </authorList>
    </citation>
    <scope>NUCLEOTIDE SEQUENCE [LARGE SCALE GENOMIC DNA]</scope>
    <source>
        <strain evidence="9 10">DSM 18961</strain>
    </source>
</reference>
<evidence type="ECO:0000256" key="1">
    <source>
        <dbReference type="ARBA" id="ARBA00002663"/>
    </source>
</evidence>
<dbReference type="GO" id="GO:0042781">
    <property type="term" value="F:3'-tRNA processing endoribonuclease activity"/>
    <property type="evidence" value="ECO:0007669"/>
    <property type="project" value="TreeGrafter"/>
</dbReference>
<dbReference type="GO" id="GO:0004526">
    <property type="term" value="F:ribonuclease P activity"/>
    <property type="evidence" value="ECO:0007669"/>
    <property type="project" value="UniProtKB-UniRule"/>
</dbReference>
<evidence type="ECO:0000256" key="8">
    <source>
        <dbReference type="NCBIfam" id="TIGR00188"/>
    </source>
</evidence>
<protein>
    <recommendedName>
        <fullName evidence="7 8">Ribonuclease P protein component</fullName>
        <shortName evidence="7">RNase P protein</shortName>
        <shortName evidence="7">RNaseP protein</shortName>
        <ecNumber evidence="7 8">3.1.26.5</ecNumber>
    </recommendedName>
    <alternativeName>
        <fullName evidence="7">Protein C5</fullName>
    </alternativeName>
</protein>
<evidence type="ECO:0000313" key="10">
    <source>
        <dbReference type="Proteomes" id="UP000323136"/>
    </source>
</evidence>
<evidence type="ECO:0000256" key="2">
    <source>
        <dbReference type="ARBA" id="ARBA00022694"/>
    </source>
</evidence>
<dbReference type="PANTHER" id="PTHR33992">
    <property type="entry name" value="RIBONUCLEASE P PROTEIN COMPONENT"/>
    <property type="match status" value="1"/>
</dbReference>
<dbReference type="Pfam" id="PF00825">
    <property type="entry name" value="Ribonuclease_P"/>
    <property type="match status" value="1"/>
</dbReference>
<sequence length="150" mass="17930">MIWFCSKITKKTVIPVSLCMFVLMKYTLGKEERLKSRKLIGRLYTEGKSVKAFPLRMVYLQTEHTSGYPAQVGVSVPKRNFKRAVDRNRIKRLLRETYRKEKYTVYDALEKPYVFMISYLAKDEWKYADIEHKMKKLLTLFIEEIKKDES</sequence>
<dbReference type="Proteomes" id="UP000323136">
    <property type="component" value="Unassembled WGS sequence"/>
</dbReference>
<dbReference type="InterPro" id="IPR020568">
    <property type="entry name" value="Ribosomal_Su5_D2-typ_SF"/>
</dbReference>
<proteinExistence type="inferred from homology"/>
<keyword evidence="3 7" id="KW-0540">Nuclease</keyword>
<keyword evidence="5 7" id="KW-0378">Hydrolase</keyword>
<comment type="similarity">
    <text evidence="7">Belongs to the RnpA family.</text>
</comment>
<dbReference type="NCBIfam" id="TIGR00188">
    <property type="entry name" value="rnpA"/>
    <property type="match status" value="1"/>
</dbReference>
<dbReference type="InterPro" id="IPR014721">
    <property type="entry name" value="Ribsml_uS5_D2-typ_fold_subgr"/>
</dbReference>
<comment type="subunit">
    <text evidence="7">Consists of a catalytic RNA component (M1 or rnpB) and a protein subunit.</text>
</comment>
<evidence type="ECO:0000256" key="7">
    <source>
        <dbReference type="HAMAP-Rule" id="MF_00227"/>
    </source>
</evidence>
<keyword evidence="10" id="KW-1185">Reference proteome</keyword>
<dbReference type="InterPro" id="IPR000100">
    <property type="entry name" value="RNase_P"/>
</dbReference>
<keyword evidence="2 7" id="KW-0819">tRNA processing</keyword>
<dbReference type="InterPro" id="IPR020539">
    <property type="entry name" value="RNase_P_CS"/>
</dbReference>
<comment type="caution">
    <text evidence="9">The sequence shown here is derived from an EMBL/GenBank/DDBJ whole genome shotgun (WGS) entry which is preliminary data.</text>
</comment>
<dbReference type="AlphaFoldDB" id="A0A5S5DXY9"/>
<keyword evidence="4 7" id="KW-0255">Endonuclease</keyword>
<dbReference type="PROSITE" id="PS00648">
    <property type="entry name" value="RIBONUCLEASE_P"/>
    <property type="match status" value="1"/>
</dbReference>
<dbReference type="Gene3D" id="3.30.230.10">
    <property type="match status" value="1"/>
</dbReference>
<comment type="catalytic activity">
    <reaction evidence="7">
        <text>Endonucleolytic cleavage of RNA, removing 5'-extranucleotides from tRNA precursor.</text>
        <dbReference type="EC" id="3.1.26.5"/>
    </reaction>
</comment>
<dbReference type="EMBL" id="VNIA01000001">
    <property type="protein sequence ID" value="TYP99906.1"/>
    <property type="molecule type" value="Genomic_DNA"/>
</dbReference>
<dbReference type="HAMAP" id="MF_00227">
    <property type="entry name" value="RNase_P"/>
    <property type="match status" value="1"/>
</dbReference>
<dbReference type="SUPFAM" id="SSF54211">
    <property type="entry name" value="Ribosomal protein S5 domain 2-like"/>
    <property type="match status" value="1"/>
</dbReference>